<dbReference type="Proteomes" id="UP000326287">
    <property type="component" value="Chromosome"/>
</dbReference>
<protein>
    <submittedName>
        <fullName evidence="3">DUF11 domain-containing protein</fullName>
    </submittedName>
</protein>
<accession>A0A5P9NFM6</accession>
<dbReference type="KEGG" id="halc:EY643_02365"/>
<dbReference type="Pfam" id="PF20009">
    <property type="entry name" value="GEVED"/>
    <property type="match status" value="1"/>
</dbReference>
<evidence type="ECO:0000313" key="3">
    <source>
        <dbReference type="EMBL" id="QFU74587.1"/>
    </source>
</evidence>
<sequence length="1016" mass="109475">MLFRLPIVAFTLGFIVLGSVGASAFEFDWEDEGGWTTNNLGPVQFTNVNNSGVTITVEITDEDSRLLNGTPSILTVDGNDELRLFPNFENKTQSVTARFTFSEPVAVENFIVKDVDGETNEWWDAVTITGFTEVEQLDTALTELVVGSRVAELDTHNFESGVSGGIDYADTRGWVTGNFSRRLVTAIEVNFYAGTNAATDPDAGAITISDFEFFLEQPLEVTKTTDETGPVSAGDTIDYTITVKNNSDQDMTAPIVDDYKLARMTYVTNSTTVMGFELVDSGGVVAEDDFDSGVFDGGSGWTDEWQYDDPDGNDPDSERITIDNGRLRFEGVSGTDPTLSRIIQADLSEATSVTLKYSIDTSGNLDNDGDNDDLWVQASDDGGANWTNVATYRDDVSSNEEIDITAYASANTAIRIYVRRWVFNNARTQFFYIDNLSVEAVIPSANPVTKTNADLDAGGNNAPADGNLLNLVTVNDDLLIPAGQELTVTYSMTVDDPAPLGVVNAAGASSAKYTDARFDTALVPVASSCENPGGGLHYIADGHDDGWWDTKTEFSKKFIDLGEPGSTDASTAGFRFLAVTIPAGAIVTSALFEVQAQNSANNVGSRVTIRAHDVPNAPKFNNTPPADADRTDAEVDWEVTTAWSNGTRYSQDVTSIIQELVDDTGAAGLDQAAVALLLEGIGNTVSKVEAFENSPLSAATLEIEFTCDFDGSDAPNDGTTYFYGEATHASIGFPRAWLGSVEPDTEDPVLTSLDALGDDTDGVDDEDGVEFSSPDDSEATIRAAVTMTAPDPGKVCGWLDTNLNGYFEQSEGQCYYNGSTGSQVLDFDWPNLPTTGTLTTYARFRIIPTFDGEGMDENDWAGRLLGGEVEDYQITFNFDPDTTAVSIGRVDLVAAPAEAFLDSLGLQQRPDAELQAMLRSWDEAAADALAPTDREALEAALSAYLDPDGDGLVALFRWETLQERGTIGFYVERRDEGGTWLRLNAQMLPGLITAPMGGNTSLSIRMRRPEQVMSTG</sequence>
<dbReference type="RefSeq" id="WP_152660699.1">
    <property type="nucleotide sequence ID" value="NZ_CP036422.1"/>
</dbReference>
<dbReference type="Pfam" id="PF01345">
    <property type="entry name" value="DUF11"/>
    <property type="match status" value="1"/>
</dbReference>
<dbReference type="AlphaFoldDB" id="A0A5P9NFM6"/>
<feature type="domain" description="GEVED" evidence="2">
    <location>
        <begin position="795"/>
        <end position="875"/>
    </location>
</feature>
<dbReference type="Gene3D" id="2.60.120.260">
    <property type="entry name" value="Galactose-binding domain-like"/>
    <property type="match status" value="1"/>
</dbReference>
<gene>
    <name evidence="3" type="ORF">EY643_02365</name>
</gene>
<proteinExistence type="predicted"/>
<dbReference type="InterPro" id="IPR045474">
    <property type="entry name" value="GEVED"/>
</dbReference>
<dbReference type="OrthoDB" id="5771719at2"/>
<name>A0A5P9NFM6_9GAMM</name>
<evidence type="ECO:0000259" key="2">
    <source>
        <dbReference type="Pfam" id="PF20009"/>
    </source>
</evidence>
<dbReference type="NCBIfam" id="TIGR01451">
    <property type="entry name" value="B_ant_repeat"/>
    <property type="match status" value="1"/>
</dbReference>
<feature type="domain" description="DUF11" evidence="1">
    <location>
        <begin position="219"/>
        <end position="272"/>
    </location>
</feature>
<evidence type="ECO:0000259" key="1">
    <source>
        <dbReference type="Pfam" id="PF01345"/>
    </source>
</evidence>
<keyword evidence="4" id="KW-1185">Reference proteome</keyword>
<evidence type="ECO:0000313" key="4">
    <source>
        <dbReference type="Proteomes" id="UP000326287"/>
    </source>
</evidence>
<dbReference type="InterPro" id="IPR047589">
    <property type="entry name" value="DUF11_rpt"/>
</dbReference>
<organism evidence="3 4">
    <name type="scientific">Halioglobus maricola</name>
    <dbReference type="NCBI Taxonomy" id="2601894"/>
    <lineage>
        <taxon>Bacteria</taxon>
        <taxon>Pseudomonadati</taxon>
        <taxon>Pseudomonadota</taxon>
        <taxon>Gammaproteobacteria</taxon>
        <taxon>Cellvibrionales</taxon>
        <taxon>Halieaceae</taxon>
        <taxon>Halioglobus</taxon>
    </lineage>
</organism>
<dbReference type="EMBL" id="CP036422">
    <property type="protein sequence ID" value="QFU74587.1"/>
    <property type="molecule type" value="Genomic_DNA"/>
</dbReference>
<reference evidence="3 4" key="1">
    <citation type="submission" date="2019-02" db="EMBL/GenBank/DDBJ databases">
        <authorList>
            <person name="Li S.-H."/>
        </authorList>
    </citation>
    <scope>NUCLEOTIDE SEQUENCE [LARGE SCALE GENOMIC DNA]</scope>
    <source>
        <strain evidence="3 4">IMCC14385</strain>
    </source>
</reference>
<dbReference type="InterPro" id="IPR001434">
    <property type="entry name" value="OmcB-like_DUF11"/>
</dbReference>